<keyword evidence="2" id="KW-1185">Reference proteome</keyword>
<dbReference type="HOGENOM" id="CLU_1668941_0_0_1"/>
<gene>
    <name evidence="1" type="ORF">H312_02168</name>
</gene>
<sequence length="158" mass="17953">MKTITISNLKPYKIKKDILIKEVKTNKPITLLLNNEIPLLSIRNHFMTSIPLKKNAKLTCNEKVEIVIEEKRSKSMVCVKLKPGCNIYSNNKDIAFNQVSAQSNSRSSLVAVINNVDVTLCNLNAEVTVTQIEFKYKANDEQKFYVLGDEPMFLFALD</sequence>
<reference evidence="1 2" key="2">
    <citation type="submission" date="2014-03" db="EMBL/GenBank/DDBJ databases">
        <title>The Genome Sequence of Anncaliia algerae insect isolate PRA339.</title>
        <authorList>
            <consortium name="The Broad Institute Genome Sequencing Platform"/>
            <consortium name="The Broad Institute Genome Sequencing Center for Infectious Disease"/>
            <person name="Cuomo C."/>
            <person name="Becnel J."/>
            <person name="Sanscrainte N."/>
            <person name="Walker B."/>
            <person name="Young S.K."/>
            <person name="Zeng Q."/>
            <person name="Gargeya S."/>
            <person name="Fitzgerald M."/>
            <person name="Haas B."/>
            <person name="Abouelleil A."/>
            <person name="Alvarado L."/>
            <person name="Arachchi H.M."/>
            <person name="Berlin A.M."/>
            <person name="Chapman S.B."/>
            <person name="Dewar J."/>
            <person name="Goldberg J."/>
            <person name="Griggs A."/>
            <person name="Gujja S."/>
            <person name="Hansen M."/>
            <person name="Howarth C."/>
            <person name="Imamovic A."/>
            <person name="Larimer J."/>
            <person name="McCowan C."/>
            <person name="Murphy C."/>
            <person name="Neiman D."/>
            <person name="Pearson M."/>
            <person name="Priest M."/>
            <person name="Roberts A."/>
            <person name="Saif S."/>
            <person name="Shea T."/>
            <person name="Sisk P."/>
            <person name="Sykes S."/>
            <person name="Wortman J."/>
            <person name="Nusbaum C."/>
            <person name="Birren B."/>
        </authorList>
    </citation>
    <scope>NUCLEOTIDE SEQUENCE [LARGE SCALE GENOMIC DNA]</scope>
    <source>
        <strain evidence="1 2">PRA339</strain>
    </source>
</reference>
<accession>A0A059F0B9</accession>
<name>A0A059F0B9_9MICR</name>
<dbReference type="AlphaFoldDB" id="A0A059F0B9"/>
<organism evidence="1 2">
    <name type="scientific">Anncaliia algerae PRA339</name>
    <dbReference type="NCBI Taxonomy" id="1288291"/>
    <lineage>
        <taxon>Eukaryota</taxon>
        <taxon>Fungi</taxon>
        <taxon>Fungi incertae sedis</taxon>
        <taxon>Microsporidia</taxon>
        <taxon>Tubulinosematoidea</taxon>
        <taxon>Tubulinosematidae</taxon>
        <taxon>Anncaliia</taxon>
    </lineage>
</organism>
<dbReference type="Proteomes" id="UP000030655">
    <property type="component" value="Unassembled WGS sequence"/>
</dbReference>
<evidence type="ECO:0000313" key="1">
    <source>
        <dbReference type="EMBL" id="KCZ80444.1"/>
    </source>
</evidence>
<dbReference type="EMBL" id="KK365181">
    <property type="protein sequence ID" value="KCZ80444.1"/>
    <property type="molecule type" value="Genomic_DNA"/>
</dbReference>
<dbReference type="OrthoDB" id="2187376at2759"/>
<reference evidence="2" key="1">
    <citation type="submission" date="2013-02" db="EMBL/GenBank/DDBJ databases">
        <authorList>
            <consortium name="The Broad Institute Genome Sequencing Platform"/>
            <person name="Cuomo C."/>
            <person name="Becnel J."/>
            <person name="Sanscrainte N."/>
            <person name="Walker B."/>
            <person name="Young S.K."/>
            <person name="Zeng Q."/>
            <person name="Gargeya S."/>
            <person name="Fitzgerald M."/>
            <person name="Haas B."/>
            <person name="Abouelleil A."/>
            <person name="Alvarado L."/>
            <person name="Arachchi H.M."/>
            <person name="Berlin A.M."/>
            <person name="Chapman S.B."/>
            <person name="Dewar J."/>
            <person name="Goldberg J."/>
            <person name="Griggs A."/>
            <person name="Gujja S."/>
            <person name="Hansen M."/>
            <person name="Howarth C."/>
            <person name="Imamovic A."/>
            <person name="Larimer J."/>
            <person name="McCowan C."/>
            <person name="Murphy C."/>
            <person name="Neiman D."/>
            <person name="Pearson M."/>
            <person name="Priest M."/>
            <person name="Roberts A."/>
            <person name="Saif S."/>
            <person name="Shea T."/>
            <person name="Sisk P."/>
            <person name="Sykes S."/>
            <person name="Wortman J."/>
            <person name="Nusbaum C."/>
            <person name="Birren B."/>
        </authorList>
    </citation>
    <scope>NUCLEOTIDE SEQUENCE [LARGE SCALE GENOMIC DNA]</scope>
    <source>
        <strain evidence="2">PRA339</strain>
    </source>
</reference>
<proteinExistence type="predicted"/>
<evidence type="ECO:0000313" key="2">
    <source>
        <dbReference type="Proteomes" id="UP000030655"/>
    </source>
</evidence>
<protein>
    <submittedName>
        <fullName evidence="1">Uncharacterized protein</fullName>
    </submittedName>
</protein>
<dbReference type="VEuPathDB" id="MicrosporidiaDB:H312_02168"/>